<dbReference type="PANTHER" id="PTHR37816">
    <property type="entry name" value="YALI0E33011P"/>
    <property type="match status" value="1"/>
</dbReference>
<dbReference type="Proteomes" id="UP000635726">
    <property type="component" value="Unassembled WGS sequence"/>
</dbReference>
<dbReference type="Gene3D" id="3.40.50.300">
    <property type="entry name" value="P-loop containing nucleotide triphosphate hydrolases"/>
    <property type="match status" value="1"/>
</dbReference>
<dbReference type="NCBIfam" id="NF004861">
    <property type="entry name" value="PRK06217.1"/>
    <property type="match status" value="1"/>
</dbReference>
<dbReference type="Pfam" id="PF13238">
    <property type="entry name" value="AAA_18"/>
    <property type="match status" value="1"/>
</dbReference>
<protein>
    <recommendedName>
        <fullName evidence="3">Adenylate kinase</fullName>
    </recommendedName>
</protein>
<dbReference type="EMBL" id="BMOE01000026">
    <property type="protein sequence ID" value="GGJ89837.1"/>
    <property type="molecule type" value="Genomic_DNA"/>
</dbReference>
<dbReference type="RefSeq" id="WP_188964828.1">
    <property type="nucleotide sequence ID" value="NZ_BMOE01000026.1"/>
</dbReference>
<reference evidence="1" key="1">
    <citation type="journal article" date="2014" name="Int. J. Syst. Evol. Microbiol.">
        <title>Complete genome sequence of Corynebacterium casei LMG S-19264T (=DSM 44701T), isolated from a smear-ripened cheese.</title>
        <authorList>
            <consortium name="US DOE Joint Genome Institute (JGI-PGF)"/>
            <person name="Walter F."/>
            <person name="Albersmeier A."/>
            <person name="Kalinowski J."/>
            <person name="Ruckert C."/>
        </authorList>
    </citation>
    <scope>NUCLEOTIDE SEQUENCE</scope>
    <source>
        <strain evidence="1">JCM 14371</strain>
    </source>
</reference>
<sequence length="182" mass="21000">MSIPNRIHILGASGTGTTTLGRLLAEHYGYVPLDTDDYFWQPTVPPYEVPRPRKERLDLLEHALARHRRWVLSGSLCGWGDVLIPEFDLVIFLSVPSALRLRRLEAREHRRFGPAILPGGELYEKHREFMDWASRYDGADHSQRSRASHEVWVRHLSCPVLRLSNDGSMKRLLETVAELWPL</sequence>
<dbReference type="SUPFAM" id="SSF52540">
    <property type="entry name" value="P-loop containing nucleoside triphosphate hydrolases"/>
    <property type="match status" value="1"/>
</dbReference>
<proteinExistence type="predicted"/>
<dbReference type="InterPro" id="IPR027417">
    <property type="entry name" value="P-loop_NTPase"/>
</dbReference>
<name>A0A917UVP1_9DEIO</name>
<accession>A0A917UVP1</accession>
<dbReference type="AlphaFoldDB" id="A0A917UVP1"/>
<evidence type="ECO:0000313" key="2">
    <source>
        <dbReference type="Proteomes" id="UP000635726"/>
    </source>
</evidence>
<evidence type="ECO:0000313" key="1">
    <source>
        <dbReference type="EMBL" id="GGJ89837.1"/>
    </source>
</evidence>
<dbReference type="PANTHER" id="PTHR37816:SF2">
    <property type="entry name" value="DNA TOPOLOGY MODULATION PROTEIN FLAR-RELATED PROTEIN"/>
    <property type="match status" value="1"/>
</dbReference>
<dbReference type="InterPro" id="IPR052922">
    <property type="entry name" value="Cytidylate_Kinase-2"/>
</dbReference>
<organism evidence="1 2">
    <name type="scientific">Deinococcus aquiradiocola</name>
    <dbReference type="NCBI Taxonomy" id="393059"/>
    <lineage>
        <taxon>Bacteria</taxon>
        <taxon>Thermotogati</taxon>
        <taxon>Deinococcota</taxon>
        <taxon>Deinococci</taxon>
        <taxon>Deinococcales</taxon>
        <taxon>Deinococcaceae</taxon>
        <taxon>Deinococcus</taxon>
    </lineage>
</organism>
<gene>
    <name evidence="1" type="ORF">GCM10008939_37250</name>
</gene>
<comment type="caution">
    <text evidence="1">The sequence shown here is derived from an EMBL/GenBank/DDBJ whole genome shotgun (WGS) entry which is preliminary data.</text>
</comment>
<evidence type="ECO:0008006" key="3">
    <source>
        <dbReference type="Google" id="ProtNLM"/>
    </source>
</evidence>
<keyword evidence="2" id="KW-1185">Reference proteome</keyword>
<reference evidence="1" key="2">
    <citation type="submission" date="2020-09" db="EMBL/GenBank/DDBJ databases">
        <authorList>
            <person name="Sun Q."/>
            <person name="Ohkuma M."/>
        </authorList>
    </citation>
    <scope>NUCLEOTIDE SEQUENCE</scope>
    <source>
        <strain evidence="1">JCM 14371</strain>
    </source>
</reference>